<reference evidence="3 4" key="1">
    <citation type="journal article" date="2011" name="Proc. Natl. Acad. Sci. U.S.A.">
        <title>Evolutionary erosion of yeast sex chromosomes by mating-type switching accidents.</title>
        <authorList>
            <person name="Gordon J.L."/>
            <person name="Armisen D."/>
            <person name="Proux-Wera E."/>
            <person name="Oheigeartaigh S.S."/>
            <person name="Byrne K.P."/>
            <person name="Wolfe K.H."/>
        </authorList>
    </citation>
    <scope>NUCLEOTIDE SEQUENCE [LARGE SCALE GENOMIC DNA]</scope>
    <source>
        <strain evidence="4">ATCC 34711 / CBS 6284 / DSM 70876 / NBRC 10599 / NRRL Y-10934 / UCD 77-7</strain>
    </source>
</reference>
<keyword evidence="4" id="KW-1185">Reference proteome</keyword>
<name>I2GWU2_HENB6</name>
<dbReference type="OMA" id="YTGTQFF"/>
<dbReference type="HOGENOM" id="CLU_2591411_0_0_1"/>
<dbReference type="RefSeq" id="XP_004178113.1">
    <property type="nucleotide sequence ID" value="XM_004178065.1"/>
</dbReference>
<dbReference type="KEGG" id="tbl:TBLA_0A08040"/>
<evidence type="ECO:0000256" key="2">
    <source>
        <dbReference type="SAM" id="Phobius"/>
    </source>
</evidence>
<dbReference type="eggNOG" id="ENOG502S9HI">
    <property type="taxonomic scope" value="Eukaryota"/>
</dbReference>
<protein>
    <recommendedName>
        <fullName evidence="5">Protein ECM19</fullName>
    </recommendedName>
</protein>
<gene>
    <name evidence="3" type="primary">TBLA0A08040</name>
    <name evidence="3" type="ORF">TBLA_0A08040</name>
</gene>
<proteinExistence type="predicted"/>
<dbReference type="InParanoid" id="I2GWU2"/>
<feature type="region of interest" description="Disordered" evidence="1">
    <location>
        <begin position="47"/>
        <end position="80"/>
    </location>
</feature>
<dbReference type="FunCoup" id="I2GWU2">
    <property type="interactions" value="23"/>
</dbReference>
<sequence>MAGKLNGFNLLTLGVITVLGIYTGTLFFEPIILQQLEKDNNLKKGMQIPKYDSDGNPIREIPKSLQPLMNNEPIESDKKE</sequence>
<dbReference type="EMBL" id="HE806316">
    <property type="protein sequence ID" value="CCH58594.1"/>
    <property type="molecule type" value="Genomic_DNA"/>
</dbReference>
<accession>I2GWU2</accession>
<evidence type="ECO:0000313" key="4">
    <source>
        <dbReference type="Proteomes" id="UP000002866"/>
    </source>
</evidence>
<evidence type="ECO:0000256" key="1">
    <source>
        <dbReference type="SAM" id="MobiDB-lite"/>
    </source>
</evidence>
<organism evidence="3 4">
    <name type="scientific">Henningerozyma blattae (strain ATCC 34711 / CBS 6284 / DSM 70876 / NBRC 10599 / NRRL Y-10934 / UCD 77-7)</name>
    <name type="common">Yeast</name>
    <name type="synonym">Tetrapisispora blattae</name>
    <dbReference type="NCBI Taxonomy" id="1071380"/>
    <lineage>
        <taxon>Eukaryota</taxon>
        <taxon>Fungi</taxon>
        <taxon>Dikarya</taxon>
        <taxon>Ascomycota</taxon>
        <taxon>Saccharomycotina</taxon>
        <taxon>Saccharomycetes</taxon>
        <taxon>Saccharomycetales</taxon>
        <taxon>Saccharomycetaceae</taxon>
        <taxon>Henningerozyma</taxon>
    </lineage>
</organism>
<keyword evidence="2" id="KW-0472">Membrane</keyword>
<keyword evidence="2" id="KW-1133">Transmembrane helix</keyword>
<dbReference type="OrthoDB" id="4080273at2759"/>
<keyword evidence="2" id="KW-0812">Transmembrane</keyword>
<evidence type="ECO:0000313" key="3">
    <source>
        <dbReference type="EMBL" id="CCH58594.1"/>
    </source>
</evidence>
<dbReference type="Proteomes" id="UP000002866">
    <property type="component" value="Chromosome 1"/>
</dbReference>
<dbReference type="AlphaFoldDB" id="I2GWU2"/>
<feature type="transmembrane region" description="Helical" evidence="2">
    <location>
        <begin position="6"/>
        <end position="28"/>
    </location>
</feature>
<dbReference type="GeneID" id="14493460"/>
<evidence type="ECO:0008006" key="5">
    <source>
        <dbReference type="Google" id="ProtNLM"/>
    </source>
</evidence>